<accession>A0A2A5JLZ2</accession>
<dbReference type="GO" id="GO:0005886">
    <property type="term" value="C:plasma membrane"/>
    <property type="evidence" value="ECO:0007669"/>
    <property type="project" value="UniProtKB-SubCell"/>
</dbReference>
<dbReference type="PANTHER" id="PTHR43471">
    <property type="entry name" value="ABC TRANSPORTER PERMEASE"/>
    <property type="match status" value="1"/>
</dbReference>
<dbReference type="GO" id="GO:0140359">
    <property type="term" value="F:ABC-type transporter activity"/>
    <property type="evidence" value="ECO:0007669"/>
    <property type="project" value="InterPro"/>
</dbReference>
<keyword evidence="4 5" id="KW-0472">Membrane</keyword>
<reference evidence="8" key="1">
    <citation type="journal article" date="2019" name="Genome Announc.">
        <title>Draft Genome Sequence of Pseudoalteromonas piscicida Strain 36Y ROTHPW, an Hypersaline Seawater Isolate from the South Coast of Sonora, Mexico.</title>
        <authorList>
            <person name="Sanchez-Diaz R."/>
            <person name="Molina-Garza Z.J."/>
            <person name="Cruz-Suarez L.E."/>
            <person name="Selvin J."/>
            <person name="Kiran G.S."/>
            <person name="Ibarra-Gamez J.C."/>
            <person name="Gomez-Gil B."/>
            <person name="Galaviz-Silva L."/>
        </authorList>
    </citation>
    <scope>NUCLEOTIDE SEQUENCE [LARGE SCALE GENOMIC DNA]</scope>
    <source>
        <strain evidence="8">36Y_RITHPW</strain>
    </source>
</reference>
<dbReference type="PANTHER" id="PTHR43471:SF1">
    <property type="entry name" value="ABC TRANSPORTER PERMEASE PROTEIN NOSY-RELATED"/>
    <property type="match status" value="1"/>
</dbReference>
<feature type="transmembrane region" description="Helical" evidence="5">
    <location>
        <begin position="20"/>
        <end position="38"/>
    </location>
</feature>
<dbReference type="AlphaFoldDB" id="A0A2A5JLZ2"/>
<sequence length="466" mass="52507">MFQTTLKKEWLDTKRQGQALWLGGIAILLLLLACLTGFKSHQSYQQAVTEVSQSEQLRWLNQGEKGPHSAAHYGIYVVKPTTPLAALDAGLQAYQGNVLRLEAHIRNDSMFRSAQDNLPMSRFGSLSPAFVLQVLLPLLIILIGYPLLAREREQGTLKQLLASGASPAKLFIAKCALLFAISCLFLLPVALFLLYSQVTSTEPHTLRSGLFLLFYLVYLLLWSLLTTTISSLFPTARRALITLLIIWALTTLLLPKLAMNIATTIYPQGSGQAFQAKLESEVYTEARVEAIAKFKQQTLTQYGVSNVEDLPFDYAGAQLQFGEQYADKIFDRLFSARLAQLEAQSQSYQLAGMLTPFIAIQTLSMATAASDFAHQQAFENAAEQHRRLMQEVLNFNQRDHGHKADGHYTAGEELWQQIPKFAFQYPNFIRYLPHYVISLFSLSFWLIALVLLSFFAIKKLRLEEQR</sequence>
<feature type="domain" description="ABC-2 type transporter transmembrane" evidence="6">
    <location>
        <begin position="134"/>
        <end position="251"/>
    </location>
</feature>
<dbReference type="EMBL" id="NKHF01000087">
    <property type="protein sequence ID" value="PCK30349.1"/>
    <property type="molecule type" value="Genomic_DNA"/>
</dbReference>
<organism evidence="7 8">
    <name type="scientific">Pseudoalteromonas piscicida</name>
    <dbReference type="NCBI Taxonomy" id="43662"/>
    <lineage>
        <taxon>Bacteria</taxon>
        <taxon>Pseudomonadati</taxon>
        <taxon>Pseudomonadota</taxon>
        <taxon>Gammaproteobacteria</taxon>
        <taxon>Alteromonadales</taxon>
        <taxon>Pseudoalteromonadaceae</taxon>
        <taxon>Pseudoalteromonas</taxon>
    </lineage>
</organism>
<keyword evidence="8" id="KW-1185">Reference proteome</keyword>
<dbReference type="InterPro" id="IPR013525">
    <property type="entry name" value="ABC2_TM"/>
</dbReference>
<dbReference type="PROSITE" id="PS51257">
    <property type="entry name" value="PROKAR_LIPOPROTEIN"/>
    <property type="match status" value="1"/>
</dbReference>
<dbReference type="Pfam" id="PF12040">
    <property type="entry name" value="DUF3526"/>
    <property type="match status" value="1"/>
</dbReference>
<dbReference type="Proteomes" id="UP000228621">
    <property type="component" value="Unassembled WGS sequence"/>
</dbReference>
<name>A0A2A5JLZ2_PSEO7</name>
<feature type="transmembrane region" description="Helical" evidence="5">
    <location>
        <begin position="210"/>
        <end position="233"/>
    </location>
</feature>
<comment type="subcellular location">
    <subcellularLocation>
        <location evidence="1">Membrane</location>
        <topology evidence="1">Multi-pass membrane protein</topology>
    </subcellularLocation>
</comment>
<evidence type="ECO:0000256" key="1">
    <source>
        <dbReference type="ARBA" id="ARBA00004141"/>
    </source>
</evidence>
<dbReference type="RefSeq" id="WP_099643405.1">
    <property type="nucleotide sequence ID" value="NZ_NKHF01000087.1"/>
</dbReference>
<keyword evidence="3 5" id="KW-1133">Transmembrane helix</keyword>
<feature type="transmembrane region" description="Helical" evidence="5">
    <location>
        <begin position="130"/>
        <end position="149"/>
    </location>
</feature>
<keyword evidence="2 5" id="KW-0812">Transmembrane</keyword>
<gene>
    <name evidence="7" type="ORF">CEX98_18000</name>
</gene>
<dbReference type="InterPro" id="IPR021913">
    <property type="entry name" value="DUF3526"/>
</dbReference>
<evidence type="ECO:0000313" key="8">
    <source>
        <dbReference type="Proteomes" id="UP000228621"/>
    </source>
</evidence>
<feature type="transmembrane region" description="Helical" evidence="5">
    <location>
        <begin position="435"/>
        <end position="457"/>
    </location>
</feature>
<evidence type="ECO:0000256" key="2">
    <source>
        <dbReference type="ARBA" id="ARBA00022692"/>
    </source>
</evidence>
<feature type="transmembrane region" description="Helical" evidence="5">
    <location>
        <begin position="240"/>
        <end position="258"/>
    </location>
</feature>
<dbReference type="OrthoDB" id="184009at2"/>
<evidence type="ECO:0000256" key="4">
    <source>
        <dbReference type="ARBA" id="ARBA00023136"/>
    </source>
</evidence>
<evidence type="ECO:0000256" key="3">
    <source>
        <dbReference type="ARBA" id="ARBA00022989"/>
    </source>
</evidence>
<dbReference type="Pfam" id="PF12698">
    <property type="entry name" value="ABC2_membrane_3"/>
    <property type="match status" value="1"/>
</dbReference>
<proteinExistence type="predicted"/>
<comment type="caution">
    <text evidence="7">The sequence shown here is derived from an EMBL/GenBank/DDBJ whole genome shotgun (WGS) entry which is preliminary data.</text>
</comment>
<evidence type="ECO:0000313" key="7">
    <source>
        <dbReference type="EMBL" id="PCK30349.1"/>
    </source>
</evidence>
<feature type="transmembrane region" description="Helical" evidence="5">
    <location>
        <begin position="170"/>
        <end position="195"/>
    </location>
</feature>
<evidence type="ECO:0000259" key="6">
    <source>
        <dbReference type="Pfam" id="PF12698"/>
    </source>
</evidence>
<protein>
    <submittedName>
        <fullName evidence="7">ABC transporter permease</fullName>
    </submittedName>
</protein>
<evidence type="ECO:0000256" key="5">
    <source>
        <dbReference type="SAM" id="Phobius"/>
    </source>
</evidence>